<evidence type="ECO:0000256" key="4">
    <source>
        <dbReference type="ARBA" id="ARBA00035245"/>
    </source>
</evidence>
<dbReference type="GO" id="GO:0006412">
    <property type="term" value="P:translation"/>
    <property type="evidence" value="ECO:0007669"/>
    <property type="project" value="UniProtKB-UniRule"/>
</dbReference>
<reference evidence="9 10" key="1">
    <citation type="submission" date="2017-07" db="EMBL/GenBank/DDBJ databases">
        <title>Mechanisms for carbon and nitrogen cycling indicate functional differentiation within the Candidate Phyla Radiation.</title>
        <authorList>
            <person name="Danczak R.E."/>
            <person name="Johnston M.D."/>
            <person name="Kenah C."/>
            <person name="Slattery M."/>
            <person name="Wrighton K.C."/>
            <person name="Wilkins M.J."/>
        </authorList>
    </citation>
    <scope>NUCLEOTIDE SEQUENCE [LARGE SCALE GENOMIC DNA]</scope>
    <source>
        <strain evidence="9">Gr01-1014_77</strain>
    </source>
</reference>
<protein>
    <recommendedName>
        <fullName evidence="4 5">Large ribosomal subunit protein uL5</fullName>
    </recommendedName>
</protein>
<dbReference type="GO" id="GO:0019843">
    <property type="term" value="F:rRNA binding"/>
    <property type="evidence" value="ECO:0007669"/>
    <property type="project" value="UniProtKB-UniRule"/>
</dbReference>
<evidence type="ECO:0000259" key="8">
    <source>
        <dbReference type="Pfam" id="PF00673"/>
    </source>
</evidence>
<dbReference type="InterPro" id="IPR022803">
    <property type="entry name" value="Ribosomal_uL5_dom_sf"/>
</dbReference>
<dbReference type="SUPFAM" id="SSF55282">
    <property type="entry name" value="RL5-like"/>
    <property type="match status" value="1"/>
</dbReference>
<keyword evidence="2 5" id="KW-0689">Ribosomal protein</keyword>
<organism evidence="9 10">
    <name type="scientific">Candidatus Doudnabacteria bacterium Gr01-1014_77</name>
    <dbReference type="NCBI Taxonomy" id="2017133"/>
    <lineage>
        <taxon>Bacteria</taxon>
        <taxon>Candidatus Doudnaibacteriota</taxon>
    </lineage>
</organism>
<evidence type="ECO:0000256" key="3">
    <source>
        <dbReference type="ARBA" id="ARBA00023274"/>
    </source>
</evidence>
<evidence type="ECO:0000256" key="5">
    <source>
        <dbReference type="HAMAP-Rule" id="MF_01333"/>
    </source>
</evidence>
<keyword evidence="5" id="KW-0699">rRNA-binding</keyword>
<keyword evidence="5" id="KW-0694">RNA-binding</keyword>
<name>A0A554J988_9BACT</name>
<dbReference type="Proteomes" id="UP000319613">
    <property type="component" value="Unassembled WGS sequence"/>
</dbReference>
<dbReference type="InterPro" id="IPR031309">
    <property type="entry name" value="Ribosomal_uL5_C"/>
</dbReference>
<dbReference type="InterPro" id="IPR002132">
    <property type="entry name" value="Ribosomal_uL5"/>
</dbReference>
<comment type="subunit">
    <text evidence="5">Part of the 50S ribosomal subunit; part of the 5S rRNA/L5/L18/L25 subcomplex. Contacts the 5S rRNA and the P site tRNA. Forms a bridge to the 30S subunit in the 70S ribosome.</text>
</comment>
<keyword evidence="5" id="KW-0820">tRNA-binding</keyword>
<dbReference type="Gene3D" id="3.30.1440.10">
    <property type="match status" value="1"/>
</dbReference>
<dbReference type="EMBL" id="VMFF01000082">
    <property type="protein sequence ID" value="TSC64892.1"/>
    <property type="molecule type" value="Genomic_DNA"/>
</dbReference>
<dbReference type="GO" id="GO:1990904">
    <property type="term" value="C:ribonucleoprotein complex"/>
    <property type="evidence" value="ECO:0007669"/>
    <property type="project" value="UniProtKB-KW"/>
</dbReference>
<comment type="function">
    <text evidence="5">This is 1 of the proteins that bind and probably mediate the attachment of the 5S RNA into the large ribosomal subunit, where it forms part of the central protuberance. In the 70S ribosome it contacts protein S13 of the 30S subunit (bridge B1b), connecting the 2 subunits; this bridge is implicated in subunit movement. Contacts the P site tRNA; the 5S rRNA and some of its associated proteins might help stabilize positioning of ribosome-bound tRNAs.</text>
</comment>
<sequence>MNRLKEKYNKQIRKELQTKLGLKNVLAVPQVKKVVVNAGVGKTLKDPKLLESVIADLRIITGQQPVKTMSRKSIAGFKIRENQVVGVAVTLRGERMYDFIDKLVSIALPRVRDFRGLNIDAFDGRGNYNIGIKEQTVFPEISEEGLEHSFGFQITIATDAGNDIKGRELLKSLGFPFAEQEK</sequence>
<feature type="domain" description="Large ribosomal subunit protein uL5 C-terminal" evidence="8">
    <location>
        <begin position="85"/>
        <end position="177"/>
    </location>
</feature>
<dbReference type="AlphaFoldDB" id="A0A554J988"/>
<evidence type="ECO:0000256" key="2">
    <source>
        <dbReference type="ARBA" id="ARBA00022980"/>
    </source>
</evidence>
<comment type="similarity">
    <text evidence="1 5 6">Belongs to the universal ribosomal protein uL5 family.</text>
</comment>
<dbReference type="HAMAP" id="MF_01333_B">
    <property type="entry name" value="Ribosomal_uL5_B"/>
    <property type="match status" value="1"/>
</dbReference>
<dbReference type="Pfam" id="PF00673">
    <property type="entry name" value="Ribosomal_L5_C"/>
    <property type="match status" value="1"/>
</dbReference>
<dbReference type="PANTHER" id="PTHR11994">
    <property type="entry name" value="60S RIBOSOMAL PROTEIN L11-RELATED"/>
    <property type="match status" value="1"/>
</dbReference>
<keyword evidence="3 5" id="KW-0687">Ribonucleoprotein</keyword>
<dbReference type="FunFam" id="3.30.1440.10:FF:000001">
    <property type="entry name" value="50S ribosomal protein L5"/>
    <property type="match status" value="1"/>
</dbReference>
<dbReference type="GO" id="GO:0003735">
    <property type="term" value="F:structural constituent of ribosome"/>
    <property type="evidence" value="ECO:0007669"/>
    <property type="project" value="InterPro"/>
</dbReference>
<evidence type="ECO:0000259" key="7">
    <source>
        <dbReference type="Pfam" id="PF00281"/>
    </source>
</evidence>
<dbReference type="NCBIfam" id="NF000585">
    <property type="entry name" value="PRK00010.1"/>
    <property type="match status" value="1"/>
</dbReference>
<evidence type="ECO:0000313" key="10">
    <source>
        <dbReference type="Proteomes" id="UP000319613"/>
    </source>
</evidence>
<dbReference type="GO" id="GO:0000049">
    <property type="term" value="F:tRNA binding"/>
    <property type="evidence" value="ECO:0007669"/>
    <property type="project" value="UniProtKB-UniRule"/>
</dbReference>
<evidence type="ECO:0000313" key="9">
    <source>
        <dbReference type="EMBL" id="TSC64892.1"/>
    </source>
</evidence>
<accession>A0A554J988</accession>
<comment type="caution">
    <text evidence="9">The sequence shown here is derived from an EMBL/GenBank/DDBJ whole genome shotgun (WGS) entry which is preliminary data.</text>
</comment>
<dbReference type="Pfam" id="PF00281">
    <property type="entry name" value="Ribosomal_L5"/>
    <property type="match status" value="1"/>
</dbReference>
<dbReference type="GO" id="GO:0005840">
    <property type="term" value="C:ribosome"/>
    <property type="evidence" value="ECO:0007669"/>
    <property type="project" value="UniProtKB-KW"/>
</dbReference>
<gene>
    <name evidence="5" type="primary">rplE</name>
    <name evidence="9" type="ORF">G01um101477_677</name>
</gene>
<dbReference type="PROSITE" id="PS00358">
    <property type="entry name" value="RIBOSOMAL_L5"/>
    <property type="match status" value="1"/>
</dbReference>
<evidence type="ECO:0000256" key="1">
    <source>
        <dbReference type="ARBA" id="ARBA00008553"/>
    </source>
</evidence>
<dbReference type="PIRSF" id="PIRSF002161">
    <property type="entry name" value="Ribosomal_L5"/>
    <property type="match status" value="1"/>
</dbReference>
<feature type="domain" description="Large ribosomal subunit protein uL5 N-terminal" evidence="7">
    <location>
        <begin position="24"/>
        <end position="80"/>
    </location>
</feature>
<proteinExistence type="inferred from homology"/>
<dbReference type="InterPro" id="IPR020930">
    <property type="entry name" value="Ribosomal_uL5_bac-type"/>
</dbReference>
<evidence type="ECO:0000256" key="6">
    <source>
        <dbReference type="RuleBase" id="RU003930"/>
    </source>
</evidence>
<dbReference type="InterPro" id="IPR020929">
    <property type="entry name" value="Ribosomal_uL5_CS"/>
</dbReference>
<dbReference type="InterPro" id="IPR031310">
    <property type="entry name" value="Ribosomal_uL5_N"/>
</dbReference>